<keyword evidence="3" id="KW-1185">Reference proteome</keyword>
<dbReference type="InterPro" id="IPR027417">
    <property type="entry name" value="P-loop_NTPase"/>
</dbReference>
<dbReference type="SUPFAM" id="SSF52540">
    <property type="entry name" value="P-loop containing nucleoside triphosphate hydrolases"/>
    <property type="match status" value="1"/>
</dbReference>
<comment type="caution">
    <text evidence="2">The sequence shown here is derived from an EMBL/GenBank/DDBJ whole genome shotgun (WGS) entry which is preliminary data.</text>
</comment>
<protein>
    <submittedName>
        <fullName evidence="2">AAA family ATPase</fullName>
    </submittedName>
</protein>
<sequence>MEIKENLYLIPNAVDFQFYPRYLEKNFQKEEDRVTFLSSYLYPLLKDYDYIFLDVPLTLSLQNDTAFYFCDQIVVILQTQERSLTGAEMFIKYLSDTLIEDFNAKCDVLGVLPVLSKRKAAVDEEVLRLASVEFGPEYIFKLDCNIKCNSLKS</sequence>
<gene>
    <name evidence="2" type="ORF">HZY91_10685</name>
</gene>
<feature type="domain" description="AAA" evidence="1">
    <location>
        <begin position="4"/>
        <end position="96"/>
    </location>
</feature>
<dbReference type="EMBL" id="JACBXQ010000008">
    <property type="protein sequence ID" value="MBG9987332.1"/>
    <property type="molecule type" value="Genomic_DNA"/>
</dbReference>
<name>A0ABS0LTP5_9LACT</name>
<evidence type="ECO:0000313" key="2">
    <source>
        <dbReference type="EMBL" id="MBG9987332.1"/>
    </source>
</evidence>
<evidence type="ECO:0000313" key="3">
    <source>
        <dbReference type="Proteomes" id="UP000721415"/>
    </source>
</evidence>
<dbReference type="Pfam" id="PF13614">
    <property type="entry name" value="AAA_31"/>
    <property type="match status" value="1"/>
</dbReference>
<dbReference type="InterPro" id="IPR025669">
    <property type="entry name" value="AAA_dom"/>
</dbReference>
<accession>A0ABS0LTP5</accession>
<reference evidence="2 3" key="1">
    <citation type="submission" date="2020-07" db="EMBL/GenBank/DDBJ databases">
        <title>Facklamia lactis sp. nov., isolated from raw milk.</title>
        <authorList>
            <person name="Doll E.V."/>
            <person name="Huptas C."/>
            <person name="Staib L."/>
            <person name="Wenning M."/>
            <person name="Scherer S."/>
        </authorList>
    </citation>
    <scope>NUCLEOTIDE SEQUENCE [LARGE SCALE GENOMIC DNA]</scope>
    <source>
        <strain evidence="2 3">DSM 111018</strain>
    </source>
</reference>
<dbReference type="Proteomes" id="UP000721415">
    <property type="component" value="Unassembled WGS sequence"/>
</dbReference>
<dbReference type="Gene3D" id="3.40.50.300">
    <property type="entry name" value="P-loop containing nucleotide triphosphate hydrolases"/>
    <property type="match status" value="1"/>
</dbReference>
<organism evidence="2 3">
    <name type="scientific">Facklamia lactis</name>
    <dbReference type="NCBI Taxonomy" id="2749967"/>
    <lineage>
        <taxon>Bacteria</taxon>
        <taxon>Bacillati</taxon>
        <taxon>Bacillota</taxon>
        <taxon>Bacilli</taxon>
        <taxon>Lactobacillales</taxon>
        <taxon>Aerococcaceae</taxon>
        <taxon>Facklamia</taxon>
    </lineage>
</organism>
<evidence type="ECO:0000259" key="1">
    <source>
        <dbReference type="Pfam" id="PF13614"/>
    </source>
</evidence>
<proteinExistence type="predicted"/>